<feature type="compositionally biased region" description="Pro residues" evidence="1">
    <location>
        <begin position="201"/>
        <end position="220"/>
    </location>
</feature>
<feature type="compositionally biased region" description="Pro residues" evidence="1">
    <location>
        <begin position="119"/>
        <end position="129"/>
    </location>
</feature>
<feature type="compositionally biased region" description="Pro residues" evidence="1">
    <location>
        <begin position="184"/>
        <end position="194"/>
    </location>
</feature>
<evidence type="ECO:0000313" key="3">
    <source>
        <dbReference type="Proteomes" id="UP000747542"/>
    </source>
</evidence>
<proteinExistence type="predicted"/>
<feature type="region of interest" description="Disordered" evidence="1">
    <location>
        <begin position="97"/>
        <end position="327"/>
    </location>
</feature>
<dbReference type="AlphaFoldDB" id="A0A8J5JJQ1"/>
<feature type="region of interest" description="Disordered" evidence="1">
    <location>
        <begin position="347"/>
        <end position="389"/>
    </location>
</feature>
<feature type="compositionally biased region" description="Polar residues" evidence="1">
    <location>
        <begin position="311"/>
        <end position="322"/>
    </location>
</feature>
<gene>
    <name evidence="2" type="ORF">Hamer_G004042</name>
</gene>
<organism evidence="2 3">
    <name type="scientific">Homarus americanus</name>
    <name type="common">American lobster</name>
    <dbReference type="NCBI Taxonomy" id="6706"/>
    <lineage>
        <taxon>Eukaryota</taxon>
        <taxon>Metazoa</taxon>
        <taxon>Ecdysozoa</taxon>
        <taxon>Arthropoda</taxon>
        <taxon>Crustacea</taxon>
        <taxon>Multicrustacea</taxon>
        <taxon>Malacostraca</taxon>
        <taxon>Eumalacostraca</taxon>
        <taxon>Eucarida</taxon>
        <taxon>Decapoda</taxon>
        <taxon>Pleocyemata</taxon>
        <taxon>Astacidea</taxon>
        <taxon>Nephropoidea</taxon>
        <taxon>Nephropidae</taxon>
        <taxon>Homarus</taxon>
    </lineage>
</organism>
<accession>A0A8J5JJQ1</accession>
<protein>
    <submittedName>
        <fullName evidence="2">Uncharacterized protein</fullName>
    </submittedName>
</protein>
<dbReference type="EMBL" id="JAHLQT010033114">
    <property type="protein sequence ID" value="KAG7159417.1"/>
    <property type="molecule type" value="Genomic_DNA"/>
</dbReference>
<evidence type="ECO:0000256" key="1">
    <source>
        <dbReference type="SAM" id="MobiDB-lite"/>
    </source>
</evidence>
<name>A0A8J5JJQ1_HOMAM</name>
<feature type="compositionally biased region" description="Low complexity" evidence="1">
    <location>
        <begin position="130"/>
        <end position="140"/>
    </location>
</feature>
<sequence length="409" mass="42977">MMCWSEGRSAAPGGHKLVFPTGDVSRDSQHFLSFPWSTFHLNLSWMAEKQHTGGGVLKTSSSGVLKRSSSVEILTGITPIHGRMTSPVNMSSCQLSYPMINRPQGRPPPAAAPSNTSVRPPPSSLPPSGTPAAAPSNTSLRPPPSSHPPSGTPAAAPSNTSVRPLLLPPTLRHPCCSPSNTSVRPPPSSHPPSGTPAAAPSHPPPHPPSGTPHAPPPPTHPQSTPAAAPSNTSLSTPPSSHPPSGTKYPVAAKMAARIGDVGKRGRSGSLPVCTSTADNASTKSGSPSTAAKRKNRIAELKTSAMSMLPSLKTSSKTDQVSPLGTPIIGRRGHIFTISTPVTEDVVMRPQPQSQKAVPCEGDPFDQRRKMTSAPNTPRQDEEDDKEPVWQRRLSLLFVPPTENELDTEK</sequence>
<feature type="non-terminal residue" evidence="2">
    <location>
        <position position="409"/>
    </location>
</feature>
<dbReference type="Proteomes" id="UP000747542">
    <property type="component" value="Unassembled WGS sequence"/>
</dbReference>
<comment type="caution">
    <text evidence="2">The sequence shown here is derived from an EMBL/GenBank/DDBJ whole genome shotgun (WGS) entry which is preliminary data.</text>
</comment>
<evidence type="ECO:0000313" key="2">
    <source>
        <dbReference type="EMBL" id="KAG7159417.1"/>
    </source>
</evidence>
<dbReference type="PRINTS" id="PR01217">
    <property type="entry name" value="PRICHEXTENSN"/>
</dbReference>
<feature type="compositionally biased region" description="Low complexity" evidence="1">
    <location>
        <begin position="221"/>
        <end position="244"/>
    </location>
</feature>
<keyword evidence="3" id="KW-1185">Reference proteome</keyword>
<reference evidence="2" key="1">
    <citation type="journal article" date="2021" name="Sci. Adv.">
        <title>The American lobster genome reveals insights on longevity, neural, and immune adaptations.</title>
        <authorList>
            <person name="Polinski J.M."/>
            <person name="Zimin A.V."/>
            <person name="Clark K.F."/>
            <person name="Kohn A.B."/>
            <person name="Sadowski N."/>
            <person name="Timp W."/>
            <person name="Ptitsyn A."/>
            <person name="Khanna P."/>
            <person name="Romanova D.Y."/>
            <person name="Williams P."/>
            <person name="Greenwood S.J."/>
            <person name="Moroz L.L."/>
            <person name="Walt D.R."/>
            <person name="Bodnar A.G."/>
        </authorList>
    </citation>
    <scope>NUCLEOTIDE SEQUENCE</scope>
    <source>
        <strain evidence="2">GMGI-L3</strain>
    </source>
</reference>
<feature type="compositionally biased region" description="Pro residues" evidence="1">
    <location>
        <begin position="141"/>
        <end position="151"/>
    </location>
</feature>
<feature type="compositionally biased region" description="Polar residues" evidence="1">
    <location>
        <begin position="272"/>
        <end position="289"/>
    </location>
</feature>
<feature type="compositionally biased region" description="Low complexity" evidence="1">
    <location>
        <begin position="152"/>
        <end position="174"/>
    </location>
</feature>